<organism evidence="3 4">
    <name type="scientific">Liparis tanakae</name>
    <name type="common">Tanaka's snailfish</name>
    <dbReference type="NCBI Taxonomy" id="230148"/>
    <lineage>
        <taxon>Eukaryota</taxon>
        <taxon>Metazoa</taxon>
        <taxon>Chordata</taxon>
        <taxon>Craniata</taxon>
        <taxon>Vertebrata</taxon>
        <taxon>Euteleostomi</taxon>
        <taxon>Actinopterygii</taxon>
        <taxon>Neopterygii</taxon>
        <taxon>Teleostei</taxon>
        <taxon>Neoteleostei</taxon>
        <taxon>Acanthomorphata</taxon>
        <taxon>Eupercaria</taxon>
        <taxon>Perciformes</taxon>
        <taxon>Cottioidei</taxon>
        <taxon>Cottales</taxon>
        <taxon>Liparidae</taxon>
        <taxon>Liparis</taxon>
    </lineage>
</organism>
<keyword evidence="2" id="KW-1133">Transmembrane helix</keyword>
<protein>
    <submittedName>
        <fullName evidence="3">Uncharacterized protein</fullName>
    </submittedName>
</protein>
<evidence type="ECO:0000313" key="3">
    <source>
        <dbReference type="EMBL" id="TNN46895.1"/>
    </source>
</evidence>
<dbReference type="EMBL" id="SRLO01000769">
    <property type="protein sequence ID" value="TNN46895.1"/>
    <property type="molecule type" value="Genomic_DNA"/>
</dbReference>
<evidence type="ECO:0000256" key="1">
    <source>
        <dbReference type="SAM" id="MobiDB-lite"/>
    </source>
</evidence>
<evidence type="ECO:0000313" key="4">
    <source>
        <dbReference type="Proteomes" id="UP000314294"/>
    </source>
</evidence>
<feature type="transmembrane region" description="Helical" evidence="2">
    <location>
        <begin position="6"/>
        <end position="22"/>
    </location>
</feature>
<name>A0A4Z2G1A2_9TELE</name>
<keyword evidence="2" id="KW-0472">Membrane</keyword>
<evidence type="ECO:0000256" key="2">
    <source>
        <dbReference type="SAM" id="Phobius"/>
    </source>
</evidence>
<dbReference type="Proteomes" id="UP000314294">
    <property type="component" value="Unassembled WGS sequence"/>
</dbReference>
<feature type="region of interest" description="Disordered" evidence="1">
    <location>
        <begin position="93"/>
        <end position="119"/>
    </location>
</feature>
<accession>A0A4Z2G1A2</accession>
<reference evidence="3 4" key="1">
    <citation type="submission" date="2019-03" db="EMBL/GenBank/DDBJ databases">
        <title>First draft genome of Liparis tanakae, snailfish: a comprehensive survey of snailfish specific genes.</title>
        <authorList>
            <person name="Kim W."/>
            <person name="Song I."/>
            <person name="Jeong J.-H."/>
            <person name="Kim D."/>
            <person name="Kim S."/>
            <person name="Ryu S."/>
            <person name="Song J.Y."/>
            <person name="Lee S.K."/>
        </authorList>
    </citation>
    <scope>NUCLEOTIDE SEQUENCE [LARGE SCALE GENOMIC DNA]</scope>
    <source>
        <tissue evidence="3">Muscle</tissue>
    </source>
</reference>
<sequence length="119" mass="12735">MAFIIIVIIIIVIIVIIVIIAREPSCSPFPRRSKWAEEKIAGGILEGPAEGQPGPGHQANLFHLLLLWPRGIIGAIAAAVEVEVATTTLSSSSSACTQPLEEEEATGEYMTEDEISLNI</sequence>
<comment type="caution">
    <text evidence="3">The sequence shown here is derived from an EMBL/GenBank/DDBJ whole genome shotgun (WGS) entry which is preliminary data.</text>
</comment>
<gene>
    <name evidence="3" type="ORF">EYF80_042911</name>
</gene>
<keyword evidence="4" id="KW-1185">Reference proteome</keyword>
<feature type="compositionally biased region" description="Acidic residues" evidence="1">
    <location>
        <begin position="100"/>
        <end position="119"/>
    </location>
</feature>
<proteinExistence type="predicted"/>
<keyword evidence="2" id="KW-0812">Transmembrane</keyword>
<dbReference type="AlphaFoldDB" id="A0A4Z2G1A2"/>